<protein>
    <recommendedName>
        <fullName evidence="2">Bromo domain-containing protein</fullName>
    </recommendedName>
</protein>
<dbReference type="PROSITE" id="PS50014">
    <property type="entry name" value="BROMODOMAIN_2"/>
    <property type="match status" value="1"/>
</dbReference>
<dbReference type="Proteomes" id="UP000791440">
    <property type="component" value="Unassembled WGS sequence"/>
</dbReference>
<name>A0A922D5G7_MANSE</name>
<sequence length="68" mass="7941">MDLSTIRRNIDSGVVRTTAEFQRDVLLMLSNALMYNSSEHSVYNMAKEMHEEVSYVHCIYSIILTLHY</sequence>
<dbReference type="Pfam" id="PF00439">
    <property type="entry name" value="Bromodomain"/>
    <property type="match status" value="1"/>
</dbReference>
<accession>A0A922D5G7</accession>
<evidence type="ECO:0000313" key="4">
    <source>
        <dbReference type="Proteomes" id="UP000791440"/>
    </source>
</evidence>
<dbReference type="GO" id="GO:0035267">
    <property type="term" value="C:NuA4 histone acetyltransferase complex"/>
    <property type="evidence" value="ECO:0007669"/>
    <property type="project" value="TreeGrafter"/>
</dbReference>
<keyword evidence="4" id="KW-1185">Reference proteome</keyword>
<gene>
    <name evidence="3" type="ORF">O3G_MSEX015359</name>
</gene>
<keyword evidence="1" id="KW-0103">Bromodomain</keyword>
<evidence type="ECO:0000259" key="2">
    <source>
        <dbReference type="PROSITE" id="PS50014"/>
    </source>
</evidence>
<dbReference type="EMBL" id="JH669707">
    <property type="protein sequence ID" value="KAG6465738.1"/>
    <property type="molecule type" value="Genomic_DNA"/>
</dbReference>
<evidence type="ECO:0000313" key="3">
    <source>
        <dbReference type="EMBL" id="KAG6465738.1"/>
    </source>
</evidence>
<reference evidence="3" key="2">
    <citation type="submission" date="2020-12" db="EMBL/GenBank/DDBJ databases">
        <authorList>
            <person name="Kanost M."/>
        </authorList>
    </citation>
    <scope>NUCLEOTIDE SEQUENCE</scope>
</reference>
<dbReference type="PANTHER" id="PTHR15398">
    <property type="entry name" value="BROMODOMAIN-CONTAINING PROTEIN 8"/>
    <property type="match status" value="1"/>
</dbReference>
<dbReference type="AlphaFoldDB" id="A0A922D5G7"/>
<proteinExistence type="predicted"/>
<dbReference type="InterPro" id="IPR001487">
    <property type="entry name" value="Bromodomain"/>
</dbReference>
<dbReference type="PANTHER" id="PTHR15398:SF4">
    <property type="entry name" value="BROMODOMAIN-CONTAINING PROTEIN 8 ISOFORM X1"/>
    <property type="match status" value="1"/>
</dbReference>
<feature type="domain" description="Bromo" evidence="2">
    <location>
        <begin position="1"/>
        <end position="43"/>
    </location>
</feature>
<organism evidence="3 4">
    <name type="scientific">Manduca sexta</name>
    <name type="common">Tobacco hawkmoth</name>
    <name type="synonym">Tobacco hornworm</name>
    <dbReference type="NCBI Taxonomy" id="7130"/>
    <lineage>
        <taxon>Eukaryota</taxon>
        <taxon>Metazoa</taxon>
        <taxon>Ecdysozoa</taxon>
        <taxon>Arthropoda</taxon>
        <taxon>Hexapoda</taxon>
        <taxon>Insecta</taxon>
        <taxon>Pterygota</taxon>
        <taxon>Neoptera</taxon>
        <taxon>Endopterygota</taxon>
        <taxon>Lepidoptera</taxon>
        <taxon>Glossata</taxon>
        <taxon>Ditrysia</taxon>
        <taxon>Bombycoidea</taxon>
        <taxon>Sphingidae</taxon>
        <taxon>Sphinginae</taxon>
        <taxon>Sphingini</taxon>
        <taxon>Manduca</taxon>
    </lineage>
</organism>
<reference evidence="3" key="1">
    <citation type="journal article" date="2016" name="Insect Biochem. Mol. Biol.">
        <title>Multifaceted biological insights from a draft genome sequence of the tobacco hornworm moth, Manduca sexta.</title>
        <authorList>
            <person name="Kanost M.R."/>
            <person name="Arrese E.L."/>
            <person name="Cao X."/>
            <person name="Chen Y.R."/>
            <person name="Chellapilla S."/>
            <person name="Goldsmith M.R."/>
            <person name="Grosse-Wilde E."/>
            <person name="Heckel D.G."/>
            <person name="Herndon N."/>
            <person name="Jiang H."/>
            <person name="Papanicolaou A."/>
            <person name="Qu J."/>
            <person name="Soulages J.L."/>
            <person name="Vogel H."/>
            <person name="Walters J."/>
            <person name="Waterhouse R.M."/>
            <person name="Ahn S.J."/>
            <person name="Almeida F.C."/>
            <person name="An C."/>
            <person name="Aqrawi P."/>
            <person name="Bretschneider A."/>
            <person name="Bryant W.B."/>
            <person name="Bucks S."/>
            <person name="Chao H."/>
            <person name="Chevignon G."/>
            <person name="Christen J.M."/>
            <person name="Clarke D.F."/>
            <person name="Dittmer N.T."/>
            <person name="Ferguson L.C.F."/>
            <person name="Garavelou S."/>
            <person name="Gordon K.H.J."/>
            <person name="Gunaratna R.T."/>
            <person name="Han Y."/>
            <person name="Hauser F."/>
            <person name="He Y."/>
            <person name="Heidel-Fischer H."/>
            <person name="Hirsh A."/>
            <person name="Hu Y."/>
            <person name="Jiang H."/>
            <person name="Kalra D."/>
            <person name="Klinner C."/>
            <person name="Konig C."/>
            <person name="Kovar C."/>
            <person name="Kroll A.R."/>
            <person name="Kuwar S.S."/>
            <person name="Lee S.L."/>
            <person name="Lehman R."/>
            <person name="Li K."/>
            <person name="Li Z."/>
            <person name="Liang H."/>
            <person name="Lovelace S."/>
            <person name="Lu Z."/>
            <person name="Mansfield J.H."/>
            <person name="McCulloch K.J."/>
            <person name="Mathew T."/>
            <person name="Morton B."/>
            <person name="Muzny D.M."/>
            <person name="Neunemann D."/>
            <person name="Ongeri F."/>
            <person name="Pauchet Y."/>
            <person name="Pu L.L."/>
            <person name="Pyrousis I."/>
            <person name="Rao X.J."/>
            <person name="Redding A."/>
            <person name="Roesel C."/>
            <person name="Sanchez-Gracia A."/>
            <person name="Schaack S."/>
            <person name="Shukla A."/>
            <person name="Tetreau G."/>
            <person name="Wang Y."/>
            <person name="Xiong G.H."/>
            <person name="Traut W."/>
            <person name="Walsh T.K."/>
            <person name="Worley K.C."/>
            <person name="Wu D."/>
            <person name="Wu W."/>
            <person name="Wu Y.Q."/>
            <person name="Zhang X."/>
            <person name="Zou Z."/>
            <person name="Zucker H."/>
            <person name="Briscoe A.D."/>
            <person name="Burmester T."/>
            <person name="Clem R.J."/>
            <person name="Feyereisen R."/>
            <person name="Grimmelikhuijzen C.J.P."/>
            <person name="Hamodrakas S.J."/>
            <person name="Hansson B.S."/>
            <person name="Huguet E."/>
            <person name="Jermiin L.S."/>
            <person name="Lan Q."/>
            <person name="Lehman H.K."/>
            <person name="Lorenzen M."/>
            <person name="Merzendorfer H."/>
            <person name="Michalopoulos I."/>
            <person name="Morton D.B."/>
            <person name="Muthukrishnan S."/>
            <person name="Oakeshott J.G."/>
            <person name="Palmer W."/>
            <person name="Park Y."/>
            <person name="Passarelli A.L."/>
            <person name="Rozas J."/>
            <person name="Schwartz L.M."/>
            <person name="Smith W."/>
            <person name="Southgate A."/>
            <person name="Vilcinskas A."/>
            <person name="Vogt R."/>
            <person name="Wang P."/>
            <person name="Werren J."/>
            <person name="Yu X.Q."/>
            <person name="Zhou J.J."/>
            <person name="Brown S.J."/>
            <person name="Scherer S.E."/>
            <person name="Richards S."/>
            <person name="Blissard G.W."/>
        </authorList>
    </citation>
    <scope>NUCLEOTIDE SEQUENCE</scope>
</reference>
<comment type="caution">
    <text evidence="3">The sequence shown here is derived from an EMBL/GenBank/DDBJ whole genome shotgun (WGS) entry which is preliminary data.</text>
</comment>
<evidence type="ECO:0000256" key="1">
    <source>
        <dbReference type="PROSITE-ProRule" id="PRU00035"/>
    </source>
</evidence>